<proteinExistence type="inferred from homology"/>
<dbReference type="PANTHER" id="PTHR36838">
    <property type="entry name" value="AUXIN EFFLUX CARRIER FAMILY PROTEIN"/>
    <property type="match status" value="1"/>
</dbReference>
<organism evidence="9 10">
    <name type="scientific">Nitratireductor aquibiodomus</name>
    <dbReference type="NCBI Taxonomy" id="204799"/>
    <lineage>
        <taxon>Bacteria</taxon>
        <taxon>Pseudomonadati</taxon>
        <taxon>Pseudomonadota</taxon>
        <taxon>Alphaproteobacteria</taxon>
        <taxon>Hyphomicrobiales</taxon>
        <taxon>Phyllobacteriaceae</taxon>
        <taxon>Nitratireductor</taxon>
    </lineage>
</organism>
<keyword evidence="4" id="KW-1003">Cell membrane</keyword>
<keyword evidence="10" id="KW-1185">Reference proteome</keyword>
<dbReference type="AlphaFoldDB" id="A0A1H4INH4"/>
<evidence type="ECO:0000256" key="8">
    <source>
        <dbReference type="SAM" id="Phobius"/>
    </source>
</evidence>
<evidence type="ECO:0000256" key="2">
    <source>
        <dbReference type="ARBA" id="ARBA00010145"/>
    </source>
</evidence>
<protein>
    <recommendedName>
        <fullName evidence="11">Transporter</fullName>
    </recommendedName>
</protein>
<evidence type="ECO:0000313" key="10">
    <source>
        <dbReference type="Proteomes" id="UP000199064"/>
    </source>
</evidence>
<evidence type="ECO:0000256" key="6">
    <source>
        <dbReference type="ARBA" id="ARBA00022989"/>
    </source>
</evidence>
<keyword evidence="3" id="KW-0813">Transport</keyword>
<evidence type="ECO:0000256" key="4">
    <source>
        <dbReference type="ARBA" id="ARBA00022475"/>
    </source>
</evidence>
<feature type="transmembrane region" description="Helical" evidence="8">
    <location>
        <begin position="281"/>
        <end position="310"/>
    </location>
</feature>
<dbReference type="PANTHER" id="PTHR36838:SF4">
    <property type="entry name" value="AUXIN EFFLUX CARRIER FAMILY PROTEIN"/>
    <property type="match status" value="1"/>
</dbReference>
<evidence type="ECO:0008006" key="11">
    <source>
        <dbReference type="Google" id="ProtNLM"/>
    </source>
</evidence>
<dbReference type="Proteomes" id="UP000199064">
    <property type="component" value="Unassembled WGS sequence"/>
</dbReference>
<evidence type="ECO:0000256" key="1">
    <source>
        <dbReference type="ARBA" id="ARBA00004651"/>
    </source>
</evidence>
<reference evidence="10" key="1">
    <citation type="submission" date="2016-10" db="EMBL/GenBank/DDBJ databases">
        <authorList>
            <person name="Varghese N."/>
            <person name="Submissions S."/>
        </authorList>
    </citation>
    <scope>NUCLEOTIDE SEQUENCE [LARGE SCALE GENOMIC DNA]</scope>
    <source>
        <strain evidence="10">ES.061</strain>
    </source>
</reference>
<evidence type="ECO:0000313" key="9">
    <source>
        <dbReference type="EMBL" id="SEB35610.1"/>
    </source>
</evidence>
<dbReference type="InterPro" id="IPR004776">
    <property type="entry name" value="Mem_transp_PIN-like"/>
</dbReference>
<accession>A0A1H4INH4</accession>
<dbReference type="GO" id="GO:0005886">
    <property type="term" value="C:plasma membrane"/>
    <property type="evidence" value="ECO:0007669"/>
    <property type="project" value="UniProtKB-SubCell"/>
</dbReference>
<feature type="transmembrane region" description="Helical" evidence="8">
    <location>
        <begin position="226"/>
        <end position="248"/>
    </location>
</feature>
<gene>
    <name evidence="9" type="ORF">SAMN05216452_0283</name>
</gene>
<dbReference type="InterPro" id="IPR038770">
    <property type="entry name" value="Na+/solute_symporter_sf"/>
</dbReference>
<evidence type="ECO:0000256" key="5">
    <source>
        <dbReference type="ARBA" id="ARBA00022692"/>
    </source>
</evidence>
<dbReference type="Gene3D" id="1.20.1530.20">
    <property type="match status" value="1"/>
</dbReference>
<feature type="transmembrane region" description="Helical" evidence="8">
    <location>
        <begin position="39"/>
        <end position="57"/>
    </location>
</feature>
<keyword evidence="6 8" id="KW-1133">Transmembrane helix</keyword>
<evidence type="ECO:0000256" key="3">
    <source>
        <dbReference type="ARBA" id="ARBA00022448"/>
    </source>
</evidence>
<dbReference type="RefSeq" id="WP_090326202.1">
    <property type="nucleotide sequence ID" value="NZ_FNSL01000001.1"/>
</dbReference>
<keyword evidence="7 8" id="KW-0472">Membrane</keyword>
<dbReference type="GO" id="GO:0055085">
    <property type="term" value="P:transmembrane transport"/>
    <property type="evidence" value="ECO:0007669"/>
    <property type="project" value="InterPro"/>
</dbReference>
<comment type="subcellular location">
    <subcellularLocation>
        <location evidence="1">Cell membrane</location>
        <topology evidence="1">Multi-pass membrane protein</topology>
    </subcellularLocation>
</comment>
<dbReference type="EMBL" id="FNSL01000001">
    <property type="protein sequence ID" value="SEB35610.1"/>
    <property type="molecule type" value="Genomic_DNA"/>
</dbReference>
<sequence length="312" mass="33592">MFAIFESILPIFLLIIAGNMLRRSPLIRDETWPGLEQLCYWFLYPALLFITIANADFSKLRLDALLGALSVSVFAMILLVLALWPVLRASRLIRHSQYSSLFQTAIRWNGFMALAVAQKLFPPEGAAVVALVMATIIIPINIASVFVVTRFADSSASWSKVLLDVARNPMVLAAAAAVVLRFMPFGLYPPLNQTLDLVGRAALGMGLLTIGASLRPGDFLAARAALWTSAFLKLVFFPVLMISIALAFGVSGPALDYLALCAAVPTAMNGYLLARQLGGDAPLYASITTLQTALAFFTIPLVLTVVAQLASG</sequence>
<feature type="transmembrane region" description="Helical" evidence="8">
    <location>
        <begin position="64"/>
        <end position="87"/>
    </location>
</feature>
<feature type="transmembrane region" description="Helical" evidence="8">
    <location>
        <begin position="170"/>
        <end position="191"/>
    </location>
</feature>
<feature type="transmembrane region" description="Helical" evidence="8">
    <location>
        <begin position="197"/>
        <end position="214"/>
    </location>
</feature>
<name>A0A1H4INH4_9HYPH</name>
<feature type="transmembrane region" description="Helical" evidence="8">
    <location>
        <begin position="126"/>
        <end position="149"/>
    </location>
</feature>
<evidence type="ECO:0000256" key="7">
    <source>
        <dbReference type="ARBA" id="ARBA00023136"/>
    </source>
</evidence>
<dbReference type="Pfam" id="PF03547">
    <property type="entry name" value="Mem_trans"/>
    <property type="match status" value="1"/>
</dbReference>
<comment type="similarity">
    <text evidence="2">Belongs to the auxin efflux carrier (TC 2.A.69) family.</text>
</comment>
<keyword evidence="5 8" id="KW-0812">Transmembrane</keyword>